<dbReference type="InterPro" id="IPR028978">
    <property type="entry name" value="Chorismate_lyase_/UTRA_dom_sf"/>
</dbReference>
<protein>
    <recommendedName>
        <fullName evidence="4">HTH gntR-type domain-containing protein</fullName>
    </recommendedName>
</protein>
<evidence type="ECO:0000313" key="6">
    <source>
        <dbReference type="Proteomes" id="UP000032633"/>
    </source>
</evidence>
<gene>
    <name evidence="5" type="ORF">VN24_18605</name>
</gene>
<dbReference type="Gene3D" id="3.40.1410.10">
    <property type="entry name" value="Chorismate lyase-like"/>
    <property type="match status" value="1"/>
</dbReference>
<dbReference type="KEGG" id="pbj:VN24_18605"/>
<accession>A0A0D5NMJ9</accession>
<evidence type="ECO:0000256" key="1">
    <source>
        <dbReference type="ARBA" id="ARBA00023015"/>
    </source>
</evidence>
<dbReference type="InterPro" id="IPR011663">
    <property type="entry name" value="UTRA"/>
</dbReference>
<evidence type="ECO:0000313" key="5">
    <source>
        <dbReference type="EMBL" id="AJY76207.1"/>
    </source>
</evidence>
<dbReference type="InterPro" id="IPR000524">
    <property type="entry name" value="Tscrpt_reg_HTH_GntR"/>
</dbReference>
<keyword evidence="3" id="KW-0804">Transcription</keyword>
<dbReference type="InterPro" id="IPR036390">
    <property type="entry name" value="WH_DNA-bd_sf"/>
</dbReference>
<dbReference type="Gene3D" id="1.10.10.10">
    <property type="entry name" value="Winged helix-like DNA-binding domain superfamily/Winged helix DNA-binding domain"/>
    <property type="match status" value="1"/>
</dbReference>
<dbReference type="STRING" id="1126833.VN24_18605"/>
<organism evidence="5 6">
    <name type="scientific">Paenibacillus beijingensis</name>
    <dbReference type="NCBI Taxonomy" id="1126833"/>
    <lineage>
        <taxon>Bacteria</taxon>
        <taxon>Bacillati</taxon>
        <taxon>Bacillota</taxon>
        <taxon>Bacilli</taxon>
        <taxon>Bacillales</taxon>
        <taxon>Paenibacillaceae</taxon>
        <taxon>Paenibacillus</taxon>
    </lineage>
</organism>
<dbReference type="EMBL" id="CP011058">
    <property type="protein sequence ID" value="AJY76207.1"/>
    <property type="molecule type" value="Genomic_DNA"/>
</dbReference>
<dbReference type="SUPFAM" id="SSF46785">
    <property type="entry name" value="Winged helix' DNA-binding domain"/>
    <property type="match status" value="1"/>
</dbReference>
<dbReference type="AlphaFoldDB" id="A0A0D5NMJ9"/>
<dbReference type="PATRIC" id="fig|1126833.4.peg.4095"/>
<name>A0A0D5NMJ9_9BACL</name>
<reference evidence="6" key="2">
    <citation type="submission" date="2015-03" db="EMBL/GenBank/DDBJ databases">
        <title>Genome sequence of Paenibacillus beijingensis strain DSM 24997T.</title>
        <authorList>
            <person name="Kwak Y."/>
            <person name="Shin J.-H."/>
        </authorList>
    </citation>
    <scope>NUCLEOTIDE SEQUENCE [LARGE SCALE GENOMIC DNA]</scope>
    <source>
        <strain evidence="6">DSM 24997</strain>
    </source>
</reference>
<keyword evidence="2" id="KW-0238">DNA-binding</keyword>
<proteinExistence type="predicted"/>
<dbReference type="PANTHER" id="PTHR44846">
    <property type="entry name" value="MANNOSYL-D-GLYCERATE TRANSPORT/METABOLISM SYSTEM REPRESSOR MNGR-RELATED"/>
    <property type="match status" value="1"/>
</dbReference>
<dbReference type="HOGENOM" id="CLU_063236_4_2_9"/>
<dbReference type="SMART" id="SM00866">
    <property type="entry name" value="UTRA"/>
    <property type="match status" value="1"/>
</dbReference>
<dbReference type="PANTHER" id="PTHR44846:SF17">
    <property type="entry name" value="GNTR-FAMILY TRANSCRIPTIONAL REGULATOR"/>
    <property type="match status" value="1"/>
</dbReference>
<dbReference type="GO" id="GO:0045892">
    <property type="term" value="P:negative regulation of DNA-templated transcription"/>
    <property type="evidence" value="ECO:0007669"/>
    <property type="project" value="TreeGrafter"/>
</dbReference>
<keyword evidence="6" id="KW-1185">Reference proteome</keyword>
<feature type="domain" description="HTH gntR-type" evidence="4">
    <location>
        <begin position="1"/>
        <end position="64"/>
    </location>
</feature>
<dbReference type="CDD" id="cd07377">
    <property type="entry name" value="WHTH_GntR"/>
    <property type="match status" value="1"/>
</dbReference>
<dbReference type="PROSITE" id="PS50949">
    <property type="entry name" value="HTH_GNTR"/>
    <property type="match status" value="1"/>
</dbReference>
<sequence>MIFNDLYNKILTKYYEPGDILPTELEMEKIYGTSRAPIRQALAKLEMEGLIHRKAGKGTFVAQHEVSGPWVPMGGFGSEFSKKGSQIRHQTLLVEKLIPDKDIAHYLSLSNPDEVVHIARIRYVDEIPIFYLHHYIPNLDMDKISGLGNISSMRTFIREKCGFNICYESEELAAVKADEHVSGMLKVESGYPINEIVRISYNDDFKPMVFARYYVRTDVWKYRVMFSKDNNGFPF</sequence>
<dbReference type="GO" id="GO:0003700">
    <property type="term" value="F:DNA-binding transcription factor activity"/>
    <property type="evidence" value="ECO:0007669"/>
    <property type="project" value="InterPro"/>
</dbReference>
<reference evidence="5 6" key="1">
    <citation type="journal article" date="2015" name="J. Biotechnol.">
        <title>Complete genome sequence of Paenibacillus beijingensis 7188(T) (=DSM 24997(T)), a novel rhizobacterium from jujube garden soil.</title>
        <authorList>
            <person name="Kwak Y."/>
            <person name="Shin J.H."/>
        </authorList>
    </citation>
    <scope>NUCLEOTIDE SEQUENCE [LARGE SCALE GENOMIC DNA]</scope>
    <source>
        <strain evidence="5 6">DSM 24997</strain>
    </source>
</reference>
<keyword evidence="1" id="KW-0805">Transcription regulation</keyword>
<evidence type="ECO:0000256" key="3">
    <source>
        <dbReference type="ARBA" id="ARBA00023163"/>
    </source>
</evidence>
<evidence type="ECO:0000256" key="2">
    <source>
        <dbReference type="ARBA" id="ARBA00023125"/>
    </source>
</evidence>
<dbReference type="InterPro" id="IPR050679">
    <property type="entry name" value="Bact_HTH_transcr_reg"/>
</dbReference>
<dbReference type="Pfam" id="PF00392">
    <property type="entry name" value="GntR"/>
    <property type="match status" value="1"/>
</dbReference>
<dbReference type="Pfam" id="PF07702">
    <property type="entry name" value="UTRA"/>
    <property type="match status" value="1"/>
</dbReference>
<dbReference type="PRINTS" id="PR00035">
    <property type="entry name" value="HTHGNTR"/>
</dbReference>
<evidence type="ECO:0000259" key="4">
    <source>
        <dbReference type="PROSITE" id="PS50949"/>
    </source>
</evidence>
<dbReference type="SMART" id="SM00345">
    <property type="entry name" value="HTH_GNTR"/>
    <property type="match status" value="1"/>
</dbReference>
<dbReference type="Proteomes" id="UP000032633">
    <property type="component" value="Chromosome"/>
</dbReference>
<dbReference type="InterPro" id="IPR036388">
    <property type="entry name" value="WH-like_DNA-bd_sf"/>
</dbReference>
<dbReference type="SUPFAM" id="SSF64288">
    <property type="entry name" value="Chorismate lyase-like"/>
    <property type="match status" value="1"/>
</dbReference>
<dbReference type="GO" id="GO:0003677">
    <property type="term" value="F:DNA binding"/>
    <property type="evidence" value="ECO:0007669"/>
    <property type="project" value="UniProtKB-KW"/>
</dbReference>